<dbReference type="NCBIfam" id="NF033920">
    <property type="entry name" value="C39_PA2778_fam"/>
    <property type="match status" value="1"/>
</dbReference>
<evidence type="ECO:0000313" key="2">
    <source>
        <dbReference type="EMBL" id="PPE69238.1"/>
    </source>
</evidence>
<dbReference type="CDD" id="cd02549">
    <property type="entry name" value="Peptidase_C39A"/>
    <property type="match status" value="1"/>
</dbReference>
<sequence length="326" mass="34837">MPFPFPARFSPGRRRVLAGVAALGAGALAGCATQTAALLEAPGADLPRRVELADTPFFPQDQRFLCGPESLAAVLHVAGRPVTPAELVPQVYLPGRQGSLQTEMLAAARRQGAVAVPLPTRLEAVCRELAAGTPVVVLQNLGLSVSPVWHYAVAIGYDLDERIMLLRSGRERRAVMPLRTFEHTWARSGHWAFVALAPGRLPASAGEAEVTRALVAFERVAPPEAALQGYLAALQHWPGNVTLAMGRGNTLYAAGRKREAAEAFRAIAQAHQHGAAWVNLGWVLLELGEVAQAEEAARQAVALGGHWRDQAQALLRRVEAARQPAS</sequence>
<dbReference type="Gene3D" id="3.90.70.10">
    <property type="entry name" value="Cysteine proteinases"/>
    <property type="match status" value="1"/>
</dbReference>
<organism evidence="2 4">
    <name type="scientific">Caldimonas thermodepolymerans</name>
    <dbReference type="NCBI Taxonomy" id="215580"/>
    <lineage>
        <taxon>Bacteria</taxon>
        <taxon>Pseudomonadati</taxon>
        <taxon>Pseudomonadota</taxon>
        <taxon>Betaproteobacteria</taxon>
        <taxon>Burkholderiales</taxon>
        <taxon>Sphaerotilaceae</taxon>
        <taxon>Caldimonas</taxon>
    </lineage>
</organism>
<evidence type="ECO:0000313" key="5">
    <source>
        <dbReference type="Proteomes" id="UP000294772"/>
    </source>
</evidence>
<name>A0A2S5T2W7_9BURK</name>
<dbReference type="Gene3D" id="1.25.40.10">
    <property type="entry name" value="Tetratricopeptide repeat domain"/>
    <property type="match status" value="1"/>
</dbReference>
<dbReference type="SUPFAM" id="SSF48452">
    <property type="entry name" value="TPR-like"/>
    <property type="match status" value="1"/>
</dbReference>
<reference evidence="2 4" key="1">
    <citation type="submission" date="2018-02" db="EMBL/GenBank/DDBJ databases">
        <title>Reclassifiation of [Polyangium] brachysporum DSM 7029 as Guopingzhaonella breviflexa gen. nov., sp. nov., a member of the family Comamonadaceae.</title>
        <authorList>
            <person name="Tang B."/>
        </authorList>
    </citation>
    <scope>NUCLEOTIDE SEQUENCE [LARGE SCALE GENOMIC DNA]</scope>
    <source>
        <strain evidence="2 4">DSM 15344</strain>
    </source>
</reference>
<reference evidence="3 5" key="2">
    <citation type="submission" date="2019-03" db="EMBL/GenBank/DDBJ databases">
        <title>Genomic Encyclopedia of Type Strains, Phase IV (KMG-IV): sequencing the most valuable type-strain genomes for metagenomic binning, comparative biology and taxonomic classification.</title>
        <authorList>
            <person name="Goeker M."/>
        </authorList>
    </citation>
    <scope>NUCLEOTIDE SEQUENCE [LARGE SCALE GENOMIC DNA]</scope>
    <source>
        <strain evidence="3 5">DSM 15264</strain>
    </source>
</reference>
<dbReference type="Proteomes" id="UP000239406">
    <property type="component" value="Unassembled WGS sequence"/>
</dbReference>
<proteinExistence type="predicted"/>
<dbReference type="InterPro" id="IPR039564">
    <property type="entry name" value="Peptidase_C39-like"/>
</dbReference>
<protein>
    <submittedName>
        <fullName evidence="3">Peptidase C39-like protein</fullName>
    </submittedName>
</protein>
<dbReference type="Pfam" id="PF13529">
    <property type="entry name" value="Peptidase_C39_2"/>
    <property type="match status" value="1"/>
</dbReference>
<dbReference type="InterPro" id="IPR006311">
    <property type="entry name" value="TAT_signal"/>
</dbReference>
<keyword evidence="4" id="KW-1185">Reference proteome</keyword>
<dbReference type="EMBL" id="SLXF01000001">
    <property type="protein sequence ID" value="TCP09600.1"/>
    <property type="molecule type" value="Genomic_DNA"/>
</dbReference>
<evidence type="ECO:0000259" key="1">
    <source>
        <dbReference type="Pfam" id="PF13529"/>
    </source>
</evidence>
<dbReference type="InterPro" id="IPR011990">
    <property type="entry name" value="TPR-like_helical_dom_sf"/>
</dbReference>
<dbReference type="Proteomes" id="UP000294772">
    <property type="component" value="Unassembled WGS sequence"/>
</dbReference>
<evidence type="ECO:0000313" key="4">
    <source>
        <dbReference type="Proteomes" id="UP000239406"/>
    </source>
</evidence>
<gene>
    <name evidence="2" type="ORF">C1702_13275</name>
    <name evidence="3" type="ORF">EV676_101174</name>
</gene>
<dbReference type="OrthoDB" id="9814129at2"/>
<dbReference type="RefSeq" id="WP_104358229.1">
    <property type="nucleotide sequence ID" value="NZ_CP064338.1"/>
</dbReference>
<dbReference type="EMBL" id="PSNY01000014">
    <property type="protein sequence ID" value="PPE69238.1"/>
    <property type="molecule type" value="Genomic_DNA"/>
</dbReference>
<accession>A0A2S5T2W7</accession>
<dbReference type="PROSITE" id="PS51318">
    <property type="entry name" value="TAT"/>
    <property type="match status" value="1"/>
</dbReference>
<comment type="caution">
    <text evidence="2">The sequence shown here is derived from an EMBL/GenBank/DDBJ whole genome shotgun (WGS) entry which is preliminary data.</text>
</comment>
<evidence type="ECO:0000313" key="3">
    <source>
        <dbReference type="EMBL" id="TCP09600.1"/>
    </source>
</evidence>
<dbReference type="AlphaFoldDB" id="A0A2S5T2W7"/>
<feature type="domain" description="Peptidase C39-like" evidence="1">
    <location>
        <begin position="54"/>
        <end position="164"/>
    </location>
</feature>
<dbReference type="InterPro" id="IPR039563">
    <property type="entry name" value="Peptidase_C39_single_dom"/>
</dbReference>